<sequence length="137" mass="15230">MNLPPSAVVPKIGALHGPEPKLFKARTVTAYLVYFRKPLRVALVVAQPLTITDFNELFTTLITGEFPSNGRRHESFTVREPTSNTSKFDGVSGRSCTANYTKAEIIQINTPIIMSPGNRNWFISFSLTIDSNRIITT</sequence>
<name>A0A1A9ZZV5_GLOPL</name>
<evidence type="ECO:0000313" key="2">
    <source>
        <dbReference type="Proteomes" id="UP000092445"/>
    </source>
</evidence>
<dbReference type="AlphaFoldDB" id="A0A1A9ZZV5"/>
<accession>A0A1A9ZZV5</accession>
<dbReference type="Proteomes" id="UP000092445">
    <property type="component" value="Unassembled WGS sequence"/>
</dbReference>
<organism evidence="1 2">
    <name type="scientific">Glossina pallidipes</name>
    <name type="common">Tsetse fly</name>
    <dbReference type="NCBI Taxonomy" id="7398"/>
    <lineage>
        <taxon>Eukaryota</taxon>
        <taxon>Metazoa</taxon>
        <taxon>Ecdysozoa</taxon>
        <taxon>Arthropoda</taxon>
        <taxon>Hexapoda</taxon>
        <taxon>Insecta</taxon>
        <taxon>Pterygota</taxon>
        <taxon>Neoptera</taxon>
        <taxon>Endopterygota</taxon>
        <taxon>Diptera</taxon>
        <taxon>Brachycera</taxon>
        <taxon>Muscomorpha</taxon>
        <taxon>Hippoboscoidea</taxon>
        <taxon>Glossinidae</taxon>
        <taxon>Glossina</taxon>
    </lineage>
</organism>
<evidence type="ECO:0000313" key="1">
    <source>
        <dbReference type="EnsemblMetazoa" id="GPAI030144-PA"/>
    </source>
</evidence>
<reference evidence="2" key="1">
    <citation type="submission" date="2014-03" db="EMBL/GenBank/DDBJ databases">
        <authorList>
            <person name="Aksoy S."/>
            <person name="Warren W."/>
            <person name="Wilson R.K."/>
        </authorList>
    </citation>
    <scope>NUCLEOTIDE SEQUENCE [LARGE SCALE GENOMIC DNA]</scope>
    <source>
        <strain evidence="2">IAEA</strain>
    </source>
</reference>
<reference evidence="1" key="2">
    <citation type="submission" date="2020-05" db="UniProtKB">
        <authorList>
            <consortium name="EnsemblMetazoa"/>
        </authorList>
    </citation>
    <scope>IDENTIFICATION</scope>
    <source>
        <strain evidence="1">IAEA</strain>
    </source>
</reference>
<dbReference type="VEuPathDB" id="VectorBase:GPAI030144"/>
<proteinExistence type="predicted"/>
<dbReference type="EnsemblMetazoa" id="GPAI030144-RA">
    <property type="protein sequence ID" value="GPAI030144-PA"/>
    <property type="gene ID" value="GPAI030144"/>
</dbReference>
<protein>
    <submittedName>
        <fullName evidence="1">Uncharacterized protein</fullName>
    </submittedName>
</protein>
<keyword evidence="2" id="KW-1185">Reference proteome</keyword>